<proteinExistence type="inferred from homology"/>
<dbReference type="EMBL" id="BAAAMJ010000009">
    <property type="protein sequence ID" value="GAA1901712.1"/>
    <property type="molecule type" value="Genomic_DNA"/>
</dbReference>
<keyword evidence="8" id="KW-1185">Reference proteome</keyword>
<feature type="transmembrane region" description="Helical" evidence="6">
    <location>
        <begin position="174"/>
        <end position="192"/>
    </location>
</feature>
<evidence type="ECO:0000313" key="8">
    <source>
        <dbReference type="Proteomes" id="UP001501303"/>
    </source>
</evidence>
<dbReference type="Pfam" id="PF01169">
    <property type="entry name" value="GDT1"/>
    <property type="match status" value="2"/>
</dbReference>
<evidence type="ECO:0000256" key="1">
    <source>
        <dbReference type="ARBA" id="ARBA00004141"/>
    </source>
</evidence>
<organism evidence="7 8">
    <name type="scientific">Streptomyces sodiiphilus</name>
    <dbReference type="NCBI Taxonomy" id="226217"/>
    <lineage>
        <taxon>Bacteria</taxon>
        <taxon>Bacillati</taxon>
        <taxon>Actinomycetota</taxon>
        <taxon>Actinomycetes</taxon>
        <taxon>Kitasatosporales</taxon>
        <taxon>Streptomycetaceae</taxon>
        <taxon>Streptomyces</taxon>
    </lineage>
</organism>
<feature type="transmembrane region" description="Helical" evidence="6">
    <location>
        <begin position="144"/>
        <end position="167"/>
    </location>
</feature>
<evidence type="ECO:0000313" key="7">
    <source>
        <dbReference type="EMBL" id="GAA1901712.1"/>
    </source>
</evidence>
<dbReference type="PANTHER" id="PTHR12608">
    <property type="entry name" value="TRANSMEMBRANE PROTEIN HTP-1 RELATED"/>
    <property type="match status" value="1"/>
</dbReference>
<comment type="similarity">
    <text evidence="2 6">Belongs to the GDT1 family.</text>
</comment>
<dbReference type="Proteomes" id="UP001501303">
    <property type="component" value="Unassembled WGS sequence"/>
</dbReference>
<dbReference type="PANTHER" id="PTHR12608:SF1">
    <property type="entry name" value="TRANSMEMBRANE PROTEIN 165"/>
    <property type="match status" value="1"/>
</dbReference>
<keyword evidence="3 6" id="KW-0812">Transmembrane</keyword>
<name>A0ABP5A449_9ACTN</name>
<keyword evidence="4 6" id="KW-1133">Transmembrane helix</keyword>
<dbReference type="InterPro" id="IPR001727">
    <property type="entry name" value="GDT1-like"/>
</dbReference>
<feature type="transmembrane region" description="Helical" evidence="6">
    <location>
        <begin position="69"/>
        <end position="87"/>
    </location>
</feature>
<comment type="caution">
    <text evidence="7">The sequence shown here is derived from an EMBL/GenBank/DDBJ whole genome shotgun (WGS) entry which is preliminary data.</text>
</comment>
<evidence type="ECO:0000256" key="2">
    <source>
        <dbReference type="ARBA" id="ARBA00009190"/>
    </source>
</evidence>
<evidence type="ECO:0000256" key="4">
    <source>
        <dbReference type="ARBA" id="ARBA00022989"/>
    </source>
</evidence>
<feature type="transmembrane region" description="Helical" evidence="6">
    <location>
        <begin position="107"/>
        <end position="124"/>
    </location>
</feature>
<comment type="subcellular location">
    <subcellularLocation>
        <location evidence="1 6">Membrane</location>
        <topology evidence="1 6">Multi-pass membrane protein</topology>
    </subcellularLocation>
</comment>
<protein>
    <recommendedName>
        <fullName evidence="6">GDT1 family protein</fullName>
    </recommendedName>
</protein>
<evidence type="ECO:0000256" key="6">
    <source>
        <dbReference type="RuleBase" id="RU365102"/>
    </source>
</evidence>
<evidence type="ECO:0000256" key="3">
    <source>
        <dbReference type="ARBA" id="ARBA00022692"/>
    </source>
</evidence>
<evidence type="ECO:0000256" key="5">
    <source>
        <dbReference type="ARBA" id="ARBA00023136"/>
    </source>
</evidence>
<keyword evidence="5 6" id="KW-0472">Membrane</keyword>
<gene>
    <name evidence="7" type="ORF">GCM10009716_09430</name>
</gene>
<reference evidence="8" key="1">
    <citation type="journal article" date="2019" name="Int. J. Syst. Evol. Microbiol.">
        <title>The Global Catalogue of Microorganisms (GCM) 10K type strain sequencing project: providing services to taxonomists for standard genome sequencing and annotation.</title>
        <authorList>
            <consortium name="The Broad Institute Genomics Platform"/>
            <consortium name="The Broad Institute Genome Sequencing Center for Infectious Disease"/>
            <person name="Wu L."/>
            <person name="Ma J."/>
        </authorList>
    </citation>
    <scope>NUCLEOTIDE SEQUENCE [LARGE SCALE GENOMIC DNA]</scope>
    <source>
        <strain evidence="8">JCM 13581</strain>
    </source>
</reference>
<accession>A0ABP5A449</accession>
<sequence length="197" mass="20462">MLIDFAAAAVVFGLVVVAELPDKTTLAGLVLSTRFRPSHVFAGAAAAFALHVGLAVGAGSLLTLLPGRLLQVVVGALFLTGAALLLFRREEAQEDAGEQRAPAGQSFRRVAGTSFMIILIAEFGDMSQIMMANFTAHYEDPLSVAVGSVLALWLVAALGILGGRALLRVVPLTLLTRIAAAAMLVMAAINIVEAVRG</sequence>
<feature type="transmembrane region" description="Helical" evidence="6">
    <location>
        <begin position="40"/>
        <end position="63"/>
    </location>
</feature>